<dbReference type="InterPro" id="IPR049546">
    <property type="entry name" value="WDR54_beta_prop"/>
</dbReference>
<keyword evidence="3" id="KW-1185">Reference proteome</keyword>
<name>A0A915MN74_MELJA</name>
<keyword evidence="1" id="KW-0853">WD repeat</keyword>
<feature type="repeat" description="WD" evidence="1">
    <location>
        <begin position="154"/>
        <end position="194"/>
    </location>
</feature>
<feature type="domain" description="WD repeat-containing protein 54 beta-propeller" evidence="2">
    <location>
        <begin position="72"/>
        <end position="232"/>
    </location>
</feature>
<sequence length="254" mass="28310">MFEPTFEFPVKVQLLTWNEKMEQDCCELLSEEEIAKSAGEAGEKPICLMQIYVALPSNRSNIPVIIILAGTFVSEHNSPITDIASCSFDLITVSGDVGGNILVWTKNLKSVSKRISTNQPLSVINILRKQVFCGNLLGQISVYSATSGALLAEVNAHFRQITALAVATESAYIVSSEDTYIRIWKLHSRNPDAYKIEFRYGQRFDNMPIVGANFANTRGSGYLVSFYENFKILLFKITRPNRPISEVTINTALE</sequence>
<dbReference type="SUPFAM" id="SSF50978">
    <property type="entry name" value="WD40 repeat-like"/>
    <property type="match status" value="1"/>
</dbReference>
<reference evidence="4" key="1">
    <citation type="submission" date="2022-11" db="UniProtKB">
        <authorList>
            <consortium name="WormBaseParasite"/>
        </authorList>
    </citation>
    <scope>IDENTIFICATION</scope>
</reference>
<dbReference type="Gene3D" id="2.130.10.10">
    <property type="entry name" value="YVTN repeat-like/Quinoprotein amine dehydrogenase"/>
    <property type="match status" value="1"/>
</dbReference>
<evidence type="ECO:0000313" key="4">
    <source>
        <dbReference type="WBParaSite" id="scaffold4184_cov249.g7768"/>
    </source>
</evidence>
<dbReference type="InterPro" id="IPR036322">
    <property type="entry name" value="WD40_repeat_dom_sf"/>
</dbReference>
<evidence type="ECO:0000259" key="2">
    <source>
        <dbReference type="Pfam" id="PF21031"/>
    </source>
</evidence>
<evidence type="ECO:0000256" key="1">
    <source>
        <dbReference type="PROSITE-ProRule" id="PRU00221"/>
    </source>
</evidence>
<dbReference type="Pfam" id="PF21031">
    <property type="entry name" value="WDR54"/>
    <property type="match status" value="1"/>
</dbReference>
<dbReference type="AlphaFoldDB" id="A0A915MN74"/>
<accession>A0A915MN74</accession>
<dbReference type="SMART" id="SM00320">
    <property type="entry name" value="WD40"/>
    <property type="match status" value="2"/>
</dbReference>
<dbReference type="PROSITE" id="PS50082">
    <property type="entry name" value="WD_REPEATS_2"/>
    <property type="match status" value="1"/>
</dbReference>
<dbReference type="Proteomes" id="UP000887561">
    <property type="component" value="Unplaced"/>
</dbReference>
<dbReference type="WBParaSite" id="scaffold4184_cov249.g7768">
    <property type="protein sequence ID" value="scaffold4184_cov249.g7768"/>
    <property type="gene ID" value="scaffold4184_cov249.g7768"/>
</dbReference>
<organism evidence="3 4">
    <name type="scientific">Meloidogyne javanica</name>
    <name type="common">Root-knot nematode worm</name>
    <dbReference type="NCBI Taxonomy" id="6303"/>
    <lineage>
        <taxon>Eukaryota</taxon>
        <taxon>Metazoa</taxon>
        <taxon>Ecdysozoa</taxon>
        <taxon>Nematoda</taxon>
        <taxon>Chromadorea</taxon>
        <taxon>Rhabditida</taxon>
        <taxon>Tylenchina</taxon>
        <taxon>Tylenchomorpha</taxon>
        <taxon>Tylenchoidea</taxon>
        <taxon>Meloidogynidae</taxon>
        <taxon>Meloidogyninae</taxon>
        <taxon>Meloidogyne</taxon>
        <taxon>Meloidogyne incognita group</taxon>
    </lineage>
</organism>
<evidence type="ECO:0000313" key="3">
    <source>
        <dbReference type="Proteomes" id="UP000887561"/>
    </source>
</evidence>
<dbReference type="InterPro" id="IPR015943">
    <property type="entry name" value="WD40/YVTN_repeat-like_dom_sf"/>
</dbReference>
<proteinExistence type="predicted"/>
<protein>
    <submittedName>
        <fullName evidence="4">WD_REPEATS_REGION domain-containing protein</fullName>
    </submittedName>
</protein>
<dbReference type="InterPro" id="IPR001680">
    <property type="entry name" value="WD40_rpt"/>
</dbReference>